<evidence type="ECO:0000256" key="3">
    <source>
        <dbReference type="ARBA" id="ARBA00022795"/>
    </source>
</evidence>
<dbReference type="Pfam" id="PF13861">
    <property type="entry name" value="FLgD_tudor"/>
    <property type="match status" value="1"/>
</dbReference>
<sequence>MSISGIANSAANAANGSSSGTKEKSALGDLSDNYETFLTLLTSQLQNQDPLQPTDTAEFTKQLVQYSQVEQSIKTNDKLDGVISAINNGQPNQALGYMGRTVEIQSNGISLQDGKAHLTVSTDSPASSAVFEITDAKTGKVLRTIELSKFAGTQDVNWDGKDSSGKQLEDGTYKGVAKVKGIDGKDMSPQVMSFGRVTGVDLTAGEPYLMLGTLPITMNNVLSIKQ</sequence>
<dbReference type="GO" id="GO:0044781">
    <property type="term" value="P:bacterial-type flagellum organization"/>
    <property type="evidence" value="ECO:0007669"/>
    <property type="project" value="UniProtKB-UniRule"/>
</dbReference>
<reference evidence="7 8" key="1">
    <citation type="submission" date="2017-12" db="EMBL/GenBank/DDBJ databases">
        <title>Genomes of bacteria within cyanobacterial aggregates.</title>
        <authorList>
            <person name="Cai H."/>
        </authorList>
    </citation>
    <scope>NUCLEOTIDE SEQUENCE [LARGE SCALE GENOMIC DNA]</scope>
    <source>
        <strain evidence="7 8">TH16</strain>
        <plasmid evidence="7 8">unnamed1</plasmid>
    </source>
</reference>
<dbReference type="EMBL" id="CP025613">
    <property type="protein sequence ID" value="AUN33463.1"/>
    <property type="molecule type" value="Genomic_DNA"/>
</dbReference>
<keyword evidence="8" id="KW-1185">Reference proteome</keyword>
<evidence type="ECO:0000313" key="8">
    <source>
        <dbReference type="Proteomes" id="UP000234752"/>
    </source>
</evidence>
<dbReference type="Gene3D" id="2.30.30.910">
    <property type="match status" value="1"/>
</dbReference>
<proteinExistence type="inferred from homology"/>
<evidence type="ECO:0000256" key="5">
    <source>
        <dbReference type="RuleBase" id="RU362076"/>
    </source>
</evidence>
<feature type="region of interest" description="Disordered" evidence="6">
    <location>
        <begin position="1"/>
        <end position="26"/>
    </location>
</feature>
<evidence type="ECO:0000313" key="7">
    <source>
        <dbReference type="EMBL" id="AUN33463.1"/>
    </source>
</evidence>
<dbReference type="RefSeq" id="WP_102114975.1">
    <property type="nucleotide sequence ID" value="NZ_BMGN01000001.1"/>
</dbReference>
<comment type="similarity">
    <text evidence="1 5">Belongs to the FlgD family.</text>
</comment>
<dbReference type="AlphaFoldDB" id="A0A2K9NK85"/>
<evidence type="ECO:0000256" key="1">
    <source>
        <dbReference type="ARBA" id="ARBA00010577"/>
    </source>
</evidence>
<dbReference type="Pfam" id="PF13860">
    <property type="entry name" value="FlgD_ig"/>
    <property type="match status" value="1"/>
</dbReference>
<dbReference type="Pfam" id="PF03963">
    <property type="entry name" value="FlgD"/>
    <property type="match status" value="1"/>
</dbReference>
<keyword evidence="7" id="KW-0614">Plasmid</keyword>
<evidence type="ECO:0000256" key="2">
    <source>
        <dbReference type="ARBA" id="ARBA00016013"/>
    </source>
</evidence>
<gene>
    <name evidence="7" type="ORF">C0V82_24245</name>
</gene>
<name>A0A2K9NK85_9PROT</name>
<evidence type="ECO:0000256" key="6">
    <source>
        <dbReference type="SAM" id="MobiDB-lite"/>
    </source>
</evidence>
<comment type="function">
    <text evidence="4 5">Required for flagellar hook formation. May act as a scaffolding protein.</text>
</comment>
<dbReference type="OrthoDB" id="9785233at2"/>
<dbReference type="Proteomes" id="UP000234752">
    <property type="component" value="Plasmid unnamed1"/>
</dbReference>
<dbReference type="InterPro" id="IPR025963">
    <property type="entry name" value="FLgD_Tudor"/>
</dbReference>
<feature type="compositionally biased region" description="Low complexity" evidence="6">
    <location>
        <begin position="1"/>
        <end position="20"/>
    </location>
</feature>
<organism evidence="7 8">
    <name type="scientific">Niveispirillum cyanobacteriorum</name>
    <dbReference type="NCBI Taxonomy" id="1612173"/>
    <lineage>
        <taxon>Bacteria</taxon>
        <taxon>Pseudomonadati</taxon>
        <taxon>Pseudomonadota</taxon>
        <taxon>Alphaproteobacteria</taxon>
        <taxon>Rhodospirillales</taxon>
        <taxon>Azospirillaceae</taxon>
        <taxon>Niveispirillum</taxon>
    </lineage>
</organism>
<dbReference type="InterPro" id="IPR025965">
    <property type="entry name" value="FlgD/Vpr_Ig-like"/>
</dbReference>
<dbReference type="KEGG" id="ncb:C0V82_24245"/>
<keyword evidence="3 5" id="KW-1005">Bacterial flagellum biogenesis</keyword>
<evidence type="ECO:0000256" key="4">
    <source>
        <dbReference type="ARBA" id="ARBA00024746"/>
    </source>
</evidence>
<geneLocation type="plasmid" evidence="7 8">
    <name>unnamed1</name>
</geneLocation>
<accession>A0A2K9NK85</accession>
<dbReference type="InterPro" id="IPR005648">
    <property type="entry name" value="FlgD"/>
</dbReference>
<protein>
    <recommendedName>
        <fullName evidence="2 5">Basal-body rod modification protein FlgD</fullName>
    </recommendedName>
</protein>
<dbReference type="Gene3D" id="2.60.40.4070">
    <property type="match status" value="1"/>
</dbReference>